<accession>A0A3D9KW58</accession>
<evidence type="ECO:0000256" key="3">
    <source>
        <dbReference type="ARBA" id="ARBA00023125"/>
    </source>
</evidence>
<dbReference type="AlphaFoldDB" id="A0A3D9KW58"/>
<gene>
    <name evidence="5" type="ORF">C7460_1325</name>
</gene>
<sequence>MESYSLPEHIKPIAFLIKNSQIDGRLDPNYNRLKIEVEQELAKSIYPVKRIKDVLSKIQYGTSSLANTERKGVPILRMNNIQDDDLDLTDIKHIELSQKEIDNISLNKGDILFNRTNSKELVGKCVVFNESEKWVYASYIIRVVLDKTEVLPKYASYFLNARLGRLQVDCISRQIAGMTNINAEEIKSLKLIVPPIKKQEEFVAIIDEAKKKKFELKKKASDTLDSIDSYILNELGITLPEKDTRIEARMFQTTFKELSGRRFDPKLFDTYSKNLFAAVENAQYPIEPLKNLITHSAAGDWGIDEEAEVKQDQYDTCLVIRATEFDNLYNLKLENDRVRYRKIKKDKLKQLDIQPYDLLIEKSGGSPDQPVGRISLLTEDLFENNTLCYSNFIHKIRVDISRVDPSYLFCFLKTIHNIKITEIMQSQTNGIRNLIMGEYFNQSIVLPKLDKQIEIGQEANRRRFEAQRLSIVADKVLEDARAEIEQMILEP</sequence>
<dbReference type="GO" id="GO:0003677">
    <property type="term" value="F:DNA binding"/>
    <property type="evidence" value="ECO:0007669"/>
    <property type="project" value="UniProtKB-KW"/>
</dbReference>
<dbReference type="PANTHER" id="PTHR30408">
    <property type="entry name" value="TYPE-1 RESTRICTION ENZYME ECOKI SPECIFICITY PROTEIN"/>
    <property type="match status" value="1"/>
</dbReference>
<dbReference type="CDD" id="cd17524">
    <property type="entry name" value="RMtype1_S_EcoUTORF5051P-TRD2-CR2_like"/>
    <property type="match status" value="1"/>
</dbReference>
<dbReference type="Proteomes" id="UP000256779">
    <property type="component" value="Unassembled WGS sequence"/>
</dbReference>
<protein>
    <submittedName>
        <fullName evidence="5">Type I restriction modification DNA specificity protein</fullName>
    </submittedName>
</protein>
<dbReference type="RefSeq" id="WP_115870284.1">
    <property type="nucleotide sequence ID" value="NZ_QREG01000032.1"/>
</dbReference>
<dbReference type="OrthoDB" id="825893at2"/>
<evidence type="ECO:0000256" key="2">
    <source>
        <dbReference type="ARBA" id="ARBA00022747"/>
    </source>
</evidence>
<comment type="caution">
    <text evidence="5">The sequence shown here is derived from an EMBL/GenBank/DDBJ whole genome shotgun (WGS) entry which is preliminary data.</text>
</comment>
<dbReference type="InterPro" id="IPR044946">
    <property type="entry name" value="Restrct_endonuc_typeI_TRD_sf"/>
</dbReference>
<evidence type="ECO:0000313" key="5">
    <source>
        <dbReference type="EMBL" id="RED92193.1"/>
    </source>
</evidence>
<evidence type="ECO:0000256" key="1">
    <source>
        <dbReference type="ARBA" id="ARBA00010923"/>
    </source>
</evidence>
<dbReference type="InterPro" id="IPR000055">
    <property type="entry name" value="Restrct_endonuc_typeI_TRD"/>
</dbReference>
<keyword evidence="2" id="KW-0680">Restriction system</keyword>
<dbReference type="GO" id="GO:0009307">
    <property type="term" value="P:DNA restriction-modification system"/>
    <property type="evidence" value="ECO:0007669"/>
    <property type="project" value="UniProtKB-KW"/>
</dbReference>
<comment type="similarity">
    <text evidence="1">Belongs to the type-I restriction system S methylase family.</text>
</comment>
<proteinExistence type="inferred from homology"/>
<organism evidence="5 6">
    <name type="scientific">Marinoscillum furvescens DSM 4134</name>
    <dbReference type="NCBI Taxonomy" id="1122208"/>
    <lineage>
        <taxon>Bacteria</taxon>
        <taxon>Pseudomonadati</taxon>
        <taxon>Bacteroidota</taxon>
        <taxon>Cytophagia</taxon>
        <taxon>Cytophagales</taxon>
        <taxon>Reichenbachiellaceae</taxon>
        <taxon>Marinoscillum</taxon>
    </lineage>
</organism>
<evidence type="ECO:0000313" key="6">
    <source>
        <dbReference type="Proteomes" id="UP000256779"/>
    </source>
</evidence>
<dbReference type="SUPFAM" id="SSF116734">
    <property type="entry name" value="DNA methylase specificity domain"/>
    <property type="match status" value="2"/>
</dbReference>
<keyword evidence="6" id="KW-1185">Reference proteome</keyword>
<reference evidence="5 6" key="1">
    <citation type="submission" date="2018-07" db="EMBL/GenBank/DDBJ databases">
        <title>Genomic Encyclopedia of Type Strains, Phase IV (KMG-IV): sequencing the most valuable type-strain genomes for metagenomic binning, comparative biology and taxonomic classification.</title>
        <authorList>
            <person name="Goeker M."/>
        </authorList>
    </citation>
    <scope>NUCLEOTIDE SEQUENCE [LARGE SCALE GENOMIC DNA]</scope>
    <source>
        <strain evidence="5 6">DSM 4134</strain>
    </source>
</reference>
<evidence type="ECO:0000259" key="4">
    <source>
        <dbReference type="Pfam" id="PF01420"/>
    </source>
</evidence>
<dbReference type="Pfam" id="PF01420">
    <property type="entry name" value="Methylase_S"/>
    <property type="match status" value="1"/>
</dbReference>
<name>A0A3D9KW58_MARFU</name>
<dbReference type="InterPro" id="IPR052021">
    <property type="entry name" value="Type-I_RS_S_subunit"/>
</dbReference>
<dbReference type="PANTHER" id="PTHR30408:SF12">
    <property type="entry name" value="TYPE I RESTRICTION ENZYME MJAVIII SPECIFICITY SUBUNIT"/>
    <property type="match status" value="1"/>
</dbReference>
<keyword evidence="3" id="KW-0238">DNA-binding</keyword>
<feature type="domain" description="Type I restriction modification DNA specificity" evidence="4">
    <location>
        <begin position="48"/>
        <end position="223"/>
    </location>
</feature>
<dbReference type="EMBL" id="QREG01000032">
    <property type="protein sequence ID" value="RED92193.1"/>
    <property type="molecule type" value="Genomic_DNA"/>
</dbReference>
<dbReference type="Gene3D" id="3.90.220.20">
    <property type="entry name" value="DNA methylase specificity domains"/>
    <property type="match status" value="2"/>
</dbReference>